<dbReference type="AlphaFoldDB" id="A0A1S2Q084"/>
<feature type="chain" id="PRO_5038654459" description="Lipoprotein" evidence="2">
    <location>
        <begin position="25"/>
        <end position="265"/>
    </location>
</feature>
<evidence type="ECO:0000313" key="4">
    <source>
        <dbReference type="Proteomes" id="UP000179935"/>
    </source>
</evidence>
<evidence type="ECO:0000313" key="3">
    <source>
        <dbReference type="EMBL" id="OIJ99156.1"/>
    </source>
</evidence>
<proteinExistence type="predicted"/>
<feature type="signal peptide" evidence="2">
    <location>
        <begin position="1"/>
        <end position="24"/>
    </location>
</feature>
<keyword evidence="2" id="KW-0732">Signal</keyword>
<evidence type="ECO:0000256" key="1">
    <source>
        <dbReference type="SAM" id="MobiDB-lite"/>
    </source>
</evidence>
<evidence type="ECO:0000256" key="2">
    <source>
        <dbReference type="SAM" id="SignalP"/>
    </source>
</evidence>
<dbReference type="STRING" id="1428652.BIV24_05125"/>
<dbReference type="Proteomes" id="UP000179935">
    <property type="component" value="Unassembled WGS sequence"/>
</dbReference>
<dbReference type="PROSITE" id="PS51257">
    <property type="entry name" value="PROKAR_LIPOPROTEIN"/>
    <property type="match status" value="1"/>
</dbReference>
<name>A0A1S2Q084_9ACTN</name>
<keyword evidence="4" id="KW-1185">Reference proteome</keyword>
<organism evidence="3 4">
    <name type="scientific">Streptomyces colonosanans</name>
    <dbReference type="NCBI Taxonomy" id="1428652"/>
    <lineage>
        <taxon>Bacteria</taxon>
        <taxon>Bacillati</taxon>
        <taxon>Actinomycetota</taxon>
        <taxon>Actinomycetes</taxon>
        <taxon>Kitasatosporales</taxon>
        <taxon>Streptomycetaceae</taxon>
        <taxon>Streptomyces</taxon>
    </lineage>
</organism>
<dbReference type="OrthoDB" id="4180700at2"/>
<dbReference type="RefSeq" id="WP_071364940.1">
    <property type="nucleotide sequence ID" value="NZ_MLYP01000010.1"/>
</dbReference>
<reference evidence="3 4" key="1">
    <citation type="submission" date="2016-10" db="EMBL/GenBank/DDBJ databases">
        <title>Genome sequence of Streptomyces sp. MUSC 93.</title>
        <authorList>
            <person name="Lee L.-H."/>
            <person name="Ser H.-L."/>
            <person name="Law J.W.-F."/>
        </authorList>
    </citation>
    <scope>NUCLEOTIDE SEQUENCE [LARGE SCALE GENOMIC DNA]</scope>
    <source>
        <strain evidence="3 4">MUSC 93</strain>
    </source>
</reference>
<accession>A0A1S2Q084</accession>
<dbReference type="InterPro" id="IPR006311">
    <property type="entry name" value="TAT_signal"/>
</dbReference>
<protein>
    <recommendedName>
        <fullName evidence="5">Lipoprotein</fullName>
    </recommendedName>
</protein>
<gene>
    <name evidence="3" type="ORF">BIV24_05125</name>
</gene>
<dbReference type="PROSITE" id="PS51318">
    <property type="entry name" value="TAT"/>
    <property type="match status" value="1"/>
</dbReference>
<feature type="region of interest" description="Disordered" evidence="1">
    <location>
        <begin position="27"/>
        <end position="50"/>
    </location>
</feature>
<feature type="compositionally biased region" description="Low complexity" evidence="1">
    <location>
        <begin position="39"/>
        <end position="50"/>
    </location>
</feature>
<sequence length="265" mass="26814">MRSSTVRRAALAASAAALALLATACGGSSDDDGKGGDGKTAQADKAASAAPAKVLSATELEKAALTQADVKSGKILTKVPAQDDTAQDKVKADDGTCAPLAYLQAASYVGKPAATVKRVWLGDAEKPAAGATDDEKFLAGLDKEKSVETLASYADGGAERAMKDLKAAAQKCADGFSYTAAGEKAKFAKVVTTQEPGGADEALALTLTVVGDGGVKAPVKTVVVRKGATIAYFPAINLASFGTGKEFEFPTQIVDAQLAKLTKLG</sequence>
<comment type="caution">
    <text evidence="3">The sequence shown here is derived from an EMBL/GenBank/DDBJ whole genome shotgun (WGS) entry which is preliminary data.</text>
</comment>
<dbReference type="EMBL" id="MLYP01000010">
    <property type="protein sequence ID" value="OIJ99156.1"/>
    <property type="molecule type" value="Genomic_DNA"/>
</dbReference>
<evidence type="ECO:0008006" key="5">
    <source>
        <dbReference type="Google" id="ProtNLM"/>
    </source>
</evidence>